<dbReference type="EMBL" id="JARPTC010000018">
    <property type="protein sequence ID" value="MDO7787998.1"/>
    <property type="molecule type" value="Genomic_DNA"/>
</dbReference>
<evidence type="ECO:0000259" key="1">
    <source>
        <dbReference type="Pfam" id="PF09413"/>
    </source>
</evidence>
<organism evidence="2 3">
    <name type="scientific">Desulforamulus aquiferis</name>
    <dbReference type="NCBI Taxonomy" id="1397668"/>
    <lineage>
        <taxon>Bacteria</taxon>
        <taxon>Bacillati</taxon>
        <taxon>Bacillota</taxon>
        <taxon>Clostridia</taxon>
        <taxon>Eubacteriales</taxon>
        <taxon>Peptococcaceae</taxon>
        <taxon>Desulforamulus</taxon>
    </lineage>
</organism>
<evidence type="ECO:0000313" key="3">
    <source>
        <dbReference type="Proteomes" id="UP001172911"/>
    </source>
</evidence>
<name>A0AAW7ZF19_9FIRM</name>
<evidence type="ECO:0000313" key="2">
    <source>
        <dbReference type="EMBL" id="MDO7787998.1"/>
    </source>
</evidence>
<dbReference type="AlphaFoldDB" id="A0AAW7ZF19"/>
<reference evidence="2" key="2">
    <citation type="submission" date="2023-03" db="EMBL/GenBank/DDBJ databases">
        <authorList>
            <person name="Zhang Z."/>
        </authorList>
    </citation>
    <scope>NUCLEOTIDE SEQUENCE</scope>
    <source>
        <strain evidence="2">DSA</strain>
    </source>
</reference>
<dbReference type="RefSeq" id="WP_304543524.1">
    <property type="nucleotide sequence ID" value="NZ_JARPTC010000018.1"/>
</dbReference>
<accession>A0AAW7ZF19</accession>
<dbReference type="Pfam" id="PF09413">
    <property type="entry name" value="DUF2007"/>
    <property type="match status" value="1"/>
</dbReference>
<proteinExistence type="predicted"/>
<dbReference type="Proteomes" id="UP001172911">
    <property type="component" value="Unassembled WGS sequence"/>
</dbReference>
<protein>
    <submittedName>
        <fullName evidence="2">DUF2007 domain-containing protein</fullName>
    </submittedName>
</protein>
<gene>
    <name evidence="2" type="ORF">P6N53_12270</name>
</gene>
<sequence length="86" mass="9622">MKGCSMMTPTWRLLTNAANMMEAEILKGALESSGFPVNLKWESFSSIIFGNSATGPYSQVQVLVPEELLEEAQEFLTSMQEDDEER</sequence>
<comment type="caution">
    <text evidence="2">The sequence shown here is derived from an EMBL/GenBank/DDBJ whole genome shotgun (WGS) entry which is preliminary data.</text>
</comment>
<keyword evidence="3" id="KW-1185">Reference proteome</keyword>
<feature type="domain" description="DUF2007" evidence="1">
    <location>
        <begin position="11"/>
        <end position="80"/>
    </location>
</feature>
<dbReference type="InterPro" id="IPR018551">
    <property type="entry name" value="DUF2007"/>
</dbReference>
<reference evidence="2" key="1">
    <citation type="journal article" date="2023" name="J. Hazard. Mater.">
        <title>Anaerobic biodegradation of pyrene and benzo[a]pyrene by a new sulfate-reducing Desulforamulus aquiferis strain DSA.</title>
        <authorList>
            <person name="Zhang Z."/>
            <person name="Sun J."/>
            <person name="Gong X."/>
            <person name="Wang C."/>
            <person name="Wang H."/>
        </authorList>
    </citation>
    <scope>NUCLEOTIDE SEQUENCE</scope>
    <source>
        <strain evidence="2">DSA</strain>
    </source>
</reference>